<dbReference type="InterPro" id="IPR041588">
    <property type="entry name" value="Integrase_H2C2"/>
</dbReference>
<organism evidence="2 3">
    <name type="scientific">Prunus armeniaca</name>
    <name type="common">Apricot</name>
    <name type="synonym">Armeniaca vulgaris</name>
    <dbReference type="NCBI Taxonomy" id="36596"/>
    <lineage>
        <taxon>Eukaryota</taxon>
        <taxon>Viridiplantae</taxon>
        <taxon>Streptophyta</taxon>
        <taxon>Embryophyta</taxon>
        <taxon>Tracheophyta</taxon>
        <taxon>Spermatophyta</taxon>
        <taxon>Magnoliopsida</taxon>
        <taxon>eudicotyledons</taxon>
        <taxon>Gunneridae</taxon>
        <taxon>Pentapetalae</taxon>
        <taxon>rosids</taxon>
        <taxon>fabids</taxon>
        <taxon>Rosales</taxon>
        <taxon>Rosaceae</taxon>
        <taxon>Amygdaloideae</taxon>
        <taxon>Amygdaleae</taxon>
        <taxon>Prunus</taxon>
    </lineage>
</organism>
<evidence type="ECO:0000313" key="2">
    <source>
        <dbReference type="EMBL" id="CAB4264583.1"/>
    </source>
</evidence>
<dbReference type="Pfam" id="PF17921">
    <property type="entry name" value="Integrase_H2C2"/>
    <property type="match status" value="1"/>
</dbReference>
<dbReference type="InterPro" id="IPR012337">
    <property type="entry name" value="RNaseH-like_sf"/>
</dbReference>
<dbReference type="SUPFAM" id="SSF53098">
    <property type="entry name" value="Ribonuclease H-like"/>
    <property type="match status" value="1"/>
</dbReference>
<dbReference type="GO" id="GO:0003676">
    <property type="term" value="F:nucleic acid binding"/>
    <property type="evidence" value="ECO:0007669"/>
    <property type="project" value="InterPro"/>
</dbReference>
<protein>
    <recommendedName>
        <fullName evidence="1">Integrase zinc-binding domain-containing protein</fullName>
    </recommendedName>
</protein>
<dbReference type="PANTHER" id="PTHR35046">
    <property type="entry name" value="ZINC KNUCKLE (CCHC-TYPE) FAMILY PROTEIN"/>
    <property type="match status" value="1"/>
</dbReference>
<proteinExistence type="predicted"/>
<sequence length="335" mass="37764">MHDGYLFKGNLLCIPKGSLREQIIRELHGNGLGGHFRRDKTLAMVTDRYYWPGMYKDVDRLVRKCQICQFGKRSSQNTGLYTPLPVAEAPCVHISMEFVLGLPKTARGYDSLFVVVDHFSKLAHFIPCARTADATHIANLFFKEVVRLHGVPTSIVSNMDVKFTGHFWRTLWRKFGTDLKCLVGSNVKTWDLIIPQAEFAYNNSVNRSTKKTSFEAAYGLKPQHVLYLVPLPQGMRVSNEGEGFANHMKRVHEEVKAAIKVSNESYAAAANQHRRIKDFEEGDMKATESTWVPEEELKRIDPKIYAEVVKAFLPESSSFQPSGVDAGASILVKKG</sequence>
<dbReference type="AlphaFoldDB" id="A0A6J5TLG2"/>
<reference evidence="2 3" key="1">
    <citation type="submission" date="2020-05" db="EMBL/GenBank/DDBJ databases">
        <authorList>
            <person name="Campoy J."/>
            <person name="Schneeberger K."/>
            <person name="Spophaly S."/>
        </authorList>
    </citation>
    <scope>NUCLEOTIDE SEQUENCE [LARGE SCALE GENOMIC DNA]</scope>
    <source>
        <strain evidence="2">PruArmRojPasFocal</strain>
    </source>
</reference>
<evidence type="ECO:0000313" key="3">
    <source>
        <dbReference type="Proteomes" id="UP000507222"/>
    </source>
</evidence>
<accession>A0A6J5TLG2</accession>
<evidence type="ECO:0000259" key="1">
    <source>
        <dbReference type="Pfam" id="PF17921"/>
    </source>
</evidence>
<dbReference type="EMBL" id="CAEKDK010000001">
    <property type="protein sequence ID" value="CAB4264583.1"/>
    <property type="molecule type" value="Genomic_DNA"/>
</dbReference>
<feature type="domain" description="Integrase zinc-binding" evidence="1">
    <location>
        <begin position="17"/>
        <end position="72"/>
    </location>
</feature>
<dbReference type="Gene3D" id="3.30.420.10">
    <property type="entry name" value="Ribonuclease H-like superfamily/Ribonuclease H"/>
    <property type="match status" value="2"/>
</dbReference>
<dbReference type="PANTHER" id="PTHR35046:SF26">
    <property type="entry name" value="RNA-DIRECTED DNA POLYMERASE"/>
    <property type="match status" value="1"/>
</dbReference>
<gene>
    <name evidence="2" type="ORF">CURHAP_LOCUS6466</name>
</gene>
<dbReference type="FunFam" id="1.10.340.70:FF:000001">
    <property type="entry name" value="Retrovirus-related Pol polyprotein from transposon gypsy-like Protein"/>
    <property type="match status" value="1"/>
</dbReference>
<dbReference type="InterPro" id="IPR036397">
    <property type="entry name" value="RNaseH_sf"/>
</dbReference>
<dbReference type="Gene3D" id="1.10.340.70">
    <property type="match status" value="1"/>
</dbReference>
<dbReference type="Proteomes" id="UP000507222">
    <property type="component" value="Unassembled WGS sequence"/>
</dbReference>
<name>A0A6J5TLG2_PRUAR</name>